<dbReference type="Proteomes" id="UP001432027">
    <property type="component" value="Unassembled WGS sequence"/>
</dbReference>
<proteinExistence type="predicted"/>
<comment type="caution">
    <text evidence="3">The sequence shown here is derived from an EMBL/GenBank/DDBJ whole genome shotgun (WGS) entry which is preliminary data.</text>
</comment>
<protein>
    <recommendedName>
        <fullName evidence="2">SUZ domain-containing protein</fullName>
    </recommendedName>
</protein>
<dbReference type="Pfam" id="PF12752">
    <property type="entry name" value="SUZ"/>
    <property type="match status" value="1"/>
</dbReference>
<dbReference type="InterPro" id="IPR024771">
    <property type="entry name" value="SUZ"/>
</dbReference>
<name>A0AAV5T0C4_9BILA</name>
<feature type="compositionally biased region" description="Pro residues" evidence="1">
    <location>
        <begin position="199"/>
        <end position="210"/>
    </location>
</feature>
<dbReference type="EMBL" id="BTSX01000002">
    <property type="protein sequence ID" value="GMS85176.1"/>
    <property type="molecule type" value="Genomic_DNA"/>
</dbReference>
<feature type="compositionally biased region" description="Pro residues" evidence="1">
    <location>
        <begin position="323"/>
        <end position="337"/>
    </location>
</feature>
<evidence type="ECO:0000313" key="4">
    <source>
        <dbReference type="Proteomes" id="UP001432027"/>
    </source>
</evidence>
<feature type="region of interest" description="Disordered" evidence="1">
    <location>
        <begin position="89"/>
        <end position="137"/>
    </location>
</feature>
<feature type="domain" description="SUZ" evidence="2">
    <location>
        <begin position="65"/>
        <end position="161"/>
    </location>
</feature>
<feature type="region of interest" description="Disordered" evidence="1">
    <location>
        <begin position="187"/>
        <end position="358"/>
    </location>
</feature>
<feature type="region of interest" description="Disordered" evidence="1">
    <location>
        <begin position="1"/>
        <end position="33"/>
    </location>
</feature>
<feature type="compositionally biased region" description="Low complexity" evidence="1">
    <location>
        <begin position="297"/>
        <end position="311"/>
    </location>
</feature>
<accession>A0AAV5T0C4</accession>
<dbReference type="AlphaFoldDB" id="A0AAV5T0C4"/>
<keyword evidence="4" id="KW-1185">Reference proteome</keyword>
<dbReference type="PROSITE" id="PS51673">
    <property type="entry name" value="SUZ"/>
    <property type="match status" value="1"/>
</dbReference>
<reference evidence="3" key="1">
    <citation type="submission" date="2023-10" db="EMBL/GenBank/DDBJ databases">
        <title>Genome assembly of Pristionchus species.</title>
        <authorList>
            <person name="Yoshida K."/>
            <person name="Sommer R.J."/>
        </authorList>
    </citation>
    <scope>NUCLEOTIDE SEQUENCE</scope>
    <source>
        <strain evidence="3">RS0144</strain>
    </source>
</reference>
<feature type="non-terminal residue" evidence="3">
    <location>
        <position position="1"/>
    </location>
</feature>
<evidence type="ECO:0000313" key="3">
    <source>
        <dbReference type="EMBL" id="GMS85176.1"/>
    </source>
</evidence>
<evidence type="ECO:0000259" key="2">
    <source>
        <dbReference type="PROSITE" id="PS51673"/>
    </source>
</evidence>
<feature type="non-terminal residue" evidence="3">
    <location>
        <position position="358"/>
    </location>
</feature>
<gene>
    <name evidence="3" type="ORF">PENTCL1PPCAC_7351</name>
</gene>
<feature type="compositionally biased region" description="Low complexity" evidence="1">
    <location>
        <begin position="229"/>
        <end position="260"/>
    </location>
</feature>
<sequence>YRSIRSPEASSSGIADDWETGEVQQEEQLKNKQQQIRILKREKENRETAQREQLIQSTLSLTTGVAPAPDTLAAPADAKPIPVAPRKLLRRPASGPNMPAAAADCAVPAPPSDGSPTAEIRPEEGETGAEIPVEEEEKFKNLEKRKAVYDAARSRILGTDYKPEEVKAPVNTSCRSRSPEIELKQRMAMAGGGGGGGGGPPPPVLSPPQPSRSVNFSEPPPPLPPLHVMAAYQQQIMMAQQQQQQQQYPQQSSYPLSLPQMGSAPTVPSTSSNQGYRDLFDTQPLYSMPPPSTTMGQSPQPLASMSLLSSALPPPSNGVMYSTPPPAIGVYGRPPPSMFQNPDITFRHETSRGGGGRR</sequence>
<organism evidence="3 4">
    <name type="scientific">Pristionchus entomophagus</name>
    <dbReference type="NCBI Taxonomy" id="358040"/>
    <lineage>
        <taxon>Eukaryota</taxon>
        <taxon>Metazoa</taxon>
        <taxon>Ecdysozoa</taxon>
        <taxon>Nematoda</taxon>
        <taxon>Chromadorea</taxon>
        <taxon>Rhabditida</taxon>
        <taxon>Rhabditina</taxon>
        <taxon>Diplogasteromorpha</taxon>
        <taxon>Diplogasteroidea</taxon>
        <taxon>Neodiplogasteridae</taxon>
        <taxon>Pristionchus</taxon>
    </lineage>
</organism>
<evidence type="ECO:0000256" key="1">
    <source>
        <dbReference type="SAM" id="MobiDB-lite"/>
    </source>
</evidence>
<feature type="compositionally biased region" description="Low complexity" evidence="1">
    <location>
        <begin position="96"/>
        <end position="107"/>
    </location>
</feature>
<feature type="compositionally biased region" description="Polar residues" evidence="1">
    <location>
        <begin position="266"/>
        <end position="275"/>
    </location>
</feature>